<feature type="region of interest" description="Disordered" evidence="1">
    <location>
        <begin position="1"/>
        <end position="66"/>
    </location>
</feature>
<evidence type="ECO:0000313" key="2">
    <source>
        <dbReference type="EMBL" id="KAE8149161.1"/>
    </source>
</evidence>
<dbReference type="EMBL" id="ML742132">
    <property type="protein sequence ID" value="KAE8149161.1"/>
    <property type="molecule type" value="Genomic_DNA"/>
</dbReference>
<dbReference type="Proteomes" id="UP000325780">
    <property type="component" value="Unassembled WGS sequence"/>
</dbReference>
<name>A0A5N6TSW7_ASPAV</name>
<evidence type="ECO:0000313" key="3">
    <source>
        <dbReference type="Proteomes" id="UP000325780"/>
    </source>
</evidence>
<feature type="compositionally biased region" description="Polar residues" evidence="1">
    <location>
        <begin position="1"/>
        <end position="13"/>
    </location>
</feature>
<proteinExistence type="predicted"/>
<evidence type="ECO:0000256" key="1">
    <source>
        <dbReference type="SAM" id="MobiDB-lite"/>
    </source>
</evidence>
<organism evidence="2 3">
    <name type="scientific">Aspergillus avenaceus</name>
    <dbReference type="NCBI Taxonomy" id="36643"/>
    <lineage>
        <taxon>Eukaryota</taxon>
        <taxon>Fungi</taxon>
        <taxon>Dikarya</taxon>
        <taxon>Ascomycota</taxon>
        <taxon>Pezizomycotina</taxon>
        <taxon>Eurotiomycetes</taxon>
        <taxon>Eurotiomycetidae</taxon>
        <taxon>Eurotiales</taxon>
        <taxon>Aspergillaceae</taxon>
        <taxon>Aspergillus</taxon>
        <taxon>Aspergillus subgen. Circumdati</taxon>
    </lineage>
</organism>
<accession>A0A5N6TSW7</accession>
<reference evidence="2 3" key="1">
    <citation type="submission" date="2019-04" db="EMBL/GenBank/DDBJ databases">
        <title>Friends and foes A comparative genomics study of 23 Aspergillus species from section Flavi.</title>
        <authorList>
            <consortium name="DOE Joint Genome Institute"/>
            <person name="Kjaerbolling I."/>
            <person name="Vesth T."/>
            <person name="Frisvad J.C."/>
            <person name="Nybo J.L."/>
            <person name="Theobald S."/>
            <person name="Kildgaard S."/>
            <person name="Isbrandt T."/>
            <person name="Kuo A."/>
            <person name="Sato A."/>
            <person name="Lyhne E.K."/>
            <person name="Kogle M.E."/>
            <person name="Wiebenga A."/>
            <person name="Kun R.S."/>
            <person name="Lubbers R.J."/>
            <person name="Makela M.R."/>
            <person name="Barry K."/>
            <person name="Chovatia M."/>
            <person name="Clum A."/>
            <person name="Daum C."/>
            <person name="Haridas S."/>
            <person name="He G."/>
            <person name="LaButti K."/>
            <person name="Lipzen A."/>
            <person name="Mondo S."/>
            <person name="Riley R."/>
            <person name="Salamov A."/>
            <person name="Simmons B.A."/>
            <person name="Magnuson J.K."/>
            <person name="Henrissat B."/>
            <person name="Mortensen U.H."/>
            <person name="Larsen T.O."/>
            <person name="Devries R.P."/>
            <person name="Grigoriev I.V."/>
            <person name="Machida M."/>
            <person name="Baker S.E."/>
            <person name="Andersen M.R."/>
        </authorList>
    </citation>
    <scope>NUCLEOTIDE SEQUENCE [LARGE SCALE GENOMIC DNA]</scope>
    <source>
        <strain evidence="2 3">IBT 18842</strain>
    </source>
</reference>
<protein>
    <submittedName>
        <fullName evidence="2">Uncharacterized protein</fullName>
    </submittedName>
</protein>
<sequence>MANVNFQPQTLSIRTLKPPLKPQEHTWPHTSSIDVPPISKSIAQSDEHESENSDPAPTTLPSCRKTPEAEIVDDSAYYGDDDTYNGFGSVWLAQRRKWLQCSNRLPRTDKVAYSGDFTETMRSWTGNSNLYSRKPWVKPPGKGGGRGWSHWYSYYGRYLSSAEDDEVCDDEIEGGRQHDEGYDGGQEYSDDDSGHGWSDDDDY</sequence>
<gene>
    <name evidence="2" type="ORF">BDV25DRAFT_141052</name>
</gene>
<dbReference type="AlphaFoldDB" id="A0A5N6TSW7"/>
<keyword evidence="3" id="KW-1185">Reference proteome</keyword>
<feature type="region of interest" description="Disordered" evidence="1">
    <location>
        <begin position="166"/>
        <end position="203"/>
    </location>
</feature>
<feature type="compositionally biased region" description="Basic and acidic residues" evidence="1">
    <location>
        <begin position="192"/>
        <end position="203"/>
    </location>
</feature>